<dbReference type="InterPro" id="IPR000086">
    <property type="entry name" value="NUDIX_hydrolase_dom"/>
</dbReference>
<dbReference type="EMBL" id="BJMM01000046">
    <property type="protein sequence ID" value="GEB53254.1"/>
    <property type="molecule type" value="Genomic_DNA"/>
</dbReference>
<dbReference type="PANTHER" id="PTHR43046">
    <property type="entry name" value="GDP-MANNOSE MANNOSYL HYDROLASE"/>
    <property type="match status" value="1"/>
</dbReference>
<dbReference type="InterPro" id="IPR020084">
    <property type="entry name" value="NUDIX_hydrolase_CS"/>
</dbReference>
<dbReference type="PROSITE" id="PS51462">
    <property type="entry name" value="NUDIX"/>
    <property type="match status" value="1"/>
</dbReference>
<dbReference type="CDD" id="cd04690">
    <property type="entry name" value="NUDIX_Hydrolase"/>
    <property type="match status" value="1"/>
</dbReference>
<reference evidence="4 5" key="1">
    <citation type="submission" date="2019-06" db="EMBL/GenBank/DDBJ databases">
        <title>Whole genome shotgun sequence of Streptomyces cacaoi subsp. cacaoi NBRC 12748.</title>
        <authorList>
            <person name="Hosoyama A."/>
            <person name="Uohara A."/>
            <person name="Ohji S."/>
            <person name="Ichikawa N."/>
        </authorList>
    </citation>
    <scope>NUCLEOTIDE SEQUENCE [LARGE SCALE GENOMIC DNA]</scope>
    <source>
        <strain evidence="4 5">NBRC 12748</strain>
    </source>
</reference>
<evidence type="ECO:0000256" key="1">
    <source>
        <dbReference type="ARBA" id="ARBA00001946"/>
    </source>
</evidence>
<dbReference type="PROSITE" id="PS00893">
    <property type="entry name" value="NUDIX_BOX"/>
    <property type="match status" value="1"/>
</dbReference>
<dbReference type="Proteomes" id="UP000319210">
    <property type="component" value="Unassembled WGS sequence"/>
</dbReference>
<dbReference type="RefSeq" id="WP_086815370.1">
    <property type="nucleotide sequence ID" value="NZ_BJMM01000046.1"/>
</dbReference>
<dbReference type="SUPFAM" id="SSF55811">
    <property type="entry name" value="Nudix"/>
    <property type="match status" value="1"/>
</dbReference>
<proteinExistence type="predicted"/>
<keyword evidence="5" id="KW-1185">Reference proteome</keyword>
<accession>A0A4Y3R6S6</accession>
<comment type="caution">
    <text evidence="4">The sequence shown here is derived from an EMBL/GenBank/DDBJ whole genome shotgun (WGS) entry which is preliminary data.</text>
</comment>
<sequence>MHHSETADSAPVLHVAAAAVVEDGRLLVVSKRAAPEVFYLPGGKPEPGESAREALERELREELGVGPLEVTPFTEVHAEAALEGVPMRMTVFRARLDGRPEPAAELAALRWIDGAPGGPALAPAVRDHVLPLLGLGTAPVPPGPAVPGN</sequence>
<name>A0A4Y3R6S6_STRCI</name>
<dbReference type="GO" id="GO:0016787">
    <property type="term" value="F:hydrolase activity"/>
    <property type="evidence" value="ECO:0007669"/>
    <property type="project" value="UniProtKB-KW"/>
</dbReference>
<dbReference type="Gene3D" id="3.90.79.10">
    <property type="entry name" value="Nucleoside Triphosphate Pyrophosphohydrolase"/>
    <property type="match status" value="1"/>
</dbReference>
<gene>
    <name evidence="4" type="ORF">SCA03_58050</name>
</gene>
<evidence type="ECO:0000256" key="2">
    <source>
        <dbReference type="ARBA" id="ARBA00022801"/>
    </source>
</evidence>
<dbReference type="Pfam" id="PF00293">
    <property type="entry name" value="NUDIX"/>
    <property type="match status" value="1"/>
</dbReference>
<protein>
    <submittedName>
        <fullName evidence="4">MutT/NUDIX family protein</fullName>
    </submittedName>
</protein>
<evidence type="ECO:0000259" key="3">
    <source>
        <dbReference type="PROSITE" id="PS51462"/>
    </source>
</evidence>
<feature type="domain" description="Nudix hydrolase" evidence="3">
    <location>
        <begin position="12"/>
        <end position="135"/>
    </location>
</feature>
<dbReference type="InterPro" id="IPR015797">
    <property type="entry name" value="NUDIX_hydrolase-like_dom_sf"/>
</dbReference>
<organism evidence="4 5">
    <name type="scientific">Streptomyces cacaoi</name>
    <dbReference type="NCBI Taxonomy" id="1898"/>
    <lineage>
        <taxon>Bacteria</taxon>
        <taxon>Bacillati</taxon>
        <taxon>Actinomycetota</taxon>
        <taxon>Actinomycetes</taxon>
        <taxon>Kitasatosporales</taxon>
        <taxon>Streptomycetaceae</taxon>
        <taxon>Streptomyces</taxon>
    </lineage>
</organism>
<keyword evidence="2" id="KW-0378">Hydrolase</keyword>
<comment type="cofactor">
    <cofactor evidence="1">
        <name>Mg(2+)</name>
        <dbReference type="ChEBI" id="CHEBI:18420"/>
    </cofactor>
</comment>
<dbReference type="AlphaFoldDB" id="A0A4Y3R6S6"/>
<evidence type="ECO:0000313" key="5">
    <source>
        <dbReference type="Proteomes" id="UP000319210"/>
    </source>
</evidence>
<dbReference type="PANTHER" id="PTHR43046:SF2">
    <property type="entry name" value="8-OXO-DGTP DIPHOSPHATASE-RELATED"/>
    <property type="match status" value="1"/>
</dbReference>
<dbReference type="OrthoDB" id="3532303at2"/>
<evidence type="ECO:0000313" key="4">
    <source>
        <dbReference type="EMBL" id="GEB53254.1"/>
    </source>
</evidence>